<dbReference type="EMBL" id="JAFNEN010005063">
    <property type="protein sequence ID" value="KAG8170668.1"/>
    <property type="molecule type" value="Genomic_DNA"/>
</dbReference>
<dbReference type="AlphaFoldDB" id="A0AAV6TFZ8"/>
<evidence type="ECO:0000313" key="2">
    <source>
        <dbReference type="Proteomes" id="UP000827092"/>
    </source>
</evidence>
<name>A0AAV6TFZ8_9ARAC</name>
<keyword evidence="2" id="KW-1185">Reference proteome</keyword>
<protein>
    <submittedName>
        <fullName evidence="1">Uncharacterized protein</fullName>
    </submittedName>
</protein>
<accession>A0AAV6TFZ8</accession>
<evidence type="ECO:0000313" key="1">
    <source>
        <dbReference type="EMBL" id="KAG8170668.1"/>
    </source>
</evidence>
<proteinExistence type="predicted"/>
<dbReference type="Proteomes" id="UP000827092">
    <property type="component" value="Unassembled WGS sequence"/>
</dbReference>
<sequence>MTSGVIKKIPNLSPTCSCREWHNERTLFSAHPLSLRVSYPGHIYGGRKNRLPRHLGNYLCLCVADGHCLLPPANQPVEEQKEPEVNVKGDNFCYLREIAEVVASHNSKKLGGFGKLLL</sequence>
<comment type="caution">
    <text evidence="1">The sequence shown here is derived from an EMBL/GenBank/DDBJ whole genome shotgun (WGS) entry which is preliminary data.</text>
</comment>
<reference evidence="1 2" key="1">
    <citation type="journal article" date="2022" name="Nat. Ecol. Evol.">
        <title>A masculinizing supergene underlies an exaggerated male reproductive morph in a spider.</title>
        <authorList>
            <person name="Hendrickx F."/>
            <person name="De Corte Z."/>
            <person name="Sonet G."/>
            <person name="Van Belleghem S.M."/>
            <person name="Kostlbacher S."/>
            <person name="Vangestel C."/>
        </authorList>
    </citation>
    <scope>NUCLEOTIDE SEQUENCE [LARGE SCALE GENOMIC DNA]</scope>
    <source>
        <strain evidence="1">W744_W776</strain>
    </source>
</reference>
<gene>
    <name evidence="1" type="ORF">JTE90_014864</name>
</gene>
<organism evidence="1 2">
    <name type="scientific">Oedothorax gibbosus</name>
    <dbReference type="NCBI Taxonomy" id="931172"/>
    <lineage>
        <taxon>Eukaryota</taxon>
        <taxon>Metazoa</taxon>
        <taxon>Ecdysozoa</taxon>
        <taxon>Arthropoda</taxon>
        <taxon>Chelicerata</taxon>
        <taxon>Arachnida</taxon>
        <taxon>Araneae</taxon>
        <taxon>Araneomorphae</taxon>
        <taxon>Entelegynae</taxon>
        <taxon>Araneoidea</taxon>
        <taxon>Linyphiidae</taxon>
        <taxon>Erigoninae</taxon>
        <taxon>Oedothorax</taxon>
    </lineage>
</organism>